<accession>A0A6C0B702</accession>
<reference evidence="1" key="1">
    <citation type="journal article" date="2020" name="Nature">
        <title>Giant virus diversity and host interactions through global metagenomics.</title>
        <authorList>
            <person name="Schulz F."/>
            <person name="Roux S."/>
            <person name="Paez-Espino D."/>
            <person name="Jungbluth S."/>
            <person name="Walsh D.A."/>
            <person name="Denef V.J."/>
            <person name="McMahon K.D."/>
            <person name="Konstantinidis K.T."/>
            <person name="Eloe-Fadrosh E.A."/>
            <person name="Kyrpides N.C."/>
            <person name="Woyke T."/>
        </authorList>
    </citation>
    <scope>NUCLEOTIDE SEQUENCE</scope>
    <source>
        <strain evidence="1">GVMAG-M-3300010158-13</strain>
    </source>
</reference>
<proteinExistence type="predicted"/>
<evidence type="ECO:0000313" key="1">
    <source>
        <dbReference type="EMBL" id="QHS87997.1"/>
    </source>
</evidence>
<organism evidence="1">
    <name type="scientific">viral metagenome</name>
    <dbReference type="NCBI Taxonomy" id="1070528"/>
    <lineage>
        <taxon>unclassified sequences</taxon>
        <taxon>metagenomes</taxon>
        <taxon>organismal metagenomes</taxon>
    </lineage>
</organism>
<dbReference type="AlphaFoldDB" id="A0A6C0B702"/>
<name>A0A6C0B702_9ZZZZ</name>
<dbReference type="EMBL" id="MN739090">
    <property type="protein sequence ID" value="QHS87997.1"/>
    <property type="molecule type" value="Genomic_DNA"/>
</dbReference>
<sequence>MNEQEEPSKNEYLDKLTMELFLNKSHYAKYLKNTDTKRHDEYKAFINKLKKYAVDIVDITSSLIENPKQAPTLDIEESFDVFVKSIIRHIEMKVIENPHDQDEEEDTLFGQMDQYVNESKPGKSFWSGEQVVKKSLNSDINAFSRSRR</sequence>
<protein>
    <submittedName>
        <fullName evidence="1">Uncharacterized protein</fullName>
    </submittedName>
</protein>